<dbReference type="STRING" id="551991.SAMN05192529_10624"/>
<evidence type="ECO:0000313" key="2">
    <source>
        <dbReference type="EMBL" id="SEA01027.1"/>
    </source>
</evidence>
<dbReference type="Pfam" id="PF07715">
    <property type="entry name" value="Plug"/>
    <property type="match status" value="1"/>
</dbReference>
<dbReference type="SUPFAM" id="SSF49464">
    <property type="entry name" value="Carboxypeptidase regulatory domain-like"/>
    <property type="match status" value="1"/>
</dbReference>
<dbReference type="Proteomes" id="UP000199041">
    <property type="component" value="Unassembled WGS sequence"/>
</dbReference>
<proteinExistence type="predicted"/>
<dbReference type="InterPro" id="IPR012910">
    <property type="entry name" value="Plug_dom"/>
</dbReference>
<dbReference type="Gene3D" id="2.60.40.1120">
    <property type="entry name" value="Carboxypeptidase-like, regulatory domain"/>
    <property type="match status" value="1"/>
</dbReference>
<dbReference type="EMBL" id="FNQY01000006">
    <property type="protein sequence ID" value="SEA01027.1"/>
    <property type="molecule type" value="Genomic_DNA"/>
</dbReference>
<dbReference type="InterPro" id="IPR023996">
    <property type="entry name" value="TonB-dep_OMP_SusC/RagA"/>
</dbReference>
<dbReference type="InterPro" id="IPR008969">
    <property type="entry name" value="CarboxyPept-like_regulatory"/>
</dbReference>
<organism evidence="2 3">
    <name type="scientific">Arachidicoccus rhizosphaerae</name>
    <dbReference type="NCBI Taxonomy" id="551991"/>
    <lineage>
        <taxon>Bacteria</taxon>
        <taxon>Pseudomonadati</taxon>
        <taxon>Bacteroidota</taxon>
        <taxon>Chitinophagia</taxon>
        <taxon>Chitinophagales</taxon>
        <taxon>Chitinophagaceae</taxon>
        <taxon>Arachidicoccus</taxon>
    </lineage>
</organism>
<reference evidence="2 3" key="1">
    <citation type="submission" date="2016-10" db="EMBL/GenBank/DDBJ databases">
        <authorList>
            <person name="de Groot N.N."/>
        </authorList>
    </citation>
    <scope>NUCLEOTIDE SEQUENCE [LARGE SCALE GENOMIC DNA]</scope>
    <source>
        <strain evidence="2 3">Vu-144</strain>
    </source>
</reference>
<evidence type="ECO:0000259" key="1">
    <source>
        <dbReference type="Pfam" id="PF07715"/>
    </source>
</evidence>
<dbReference type="AlphaFoldDB" id="A0A1H3XNK9"/>
<dbReference type="InterPro" id="IPR037066">
    <property type="entry name" value="Plug_dom_sf"/>
</dbReference>
<dbReference type="Gene3D" id="2.170.130.10">
    <property type="entry name" value="TonB-dependent receptor, plug domain"/>
    <property type="match status" value="1"/>
</dbReference>
<dbReference type="NCBIfam" id="TIGR04056">
    <property type="entry name" value="OMP_RagA_SusC"/>
    <property type="match status" value="1"/>
</dbReference>
<feature type="domain" description="TonB-dependent receptor plug" evidence="1">
    <location>
        <begin position="107"/>
        <end position="195"/>
    </location>
</feature>
<keyword evidence="3" id="KW-1185">Reference proteome</keyword>
<dbReference type="SUPFAM" id="SSF56935">
    <property type="entry name" value="Porins"/>
    <property type="match status" value="1"/>
</dbReference>
<evidence type="ECO:0000313" key="3">
    <source>
        <dbReference type="Proteomes" id="UP000199041"/>
    </source>
</evidence>
<protein>
    <submittedName>
        <fullName evidence="2">TonB-linked outer membrane protein, SusC/RagA family</fullName>
    </submittedName>
</protein>
<accession>A0A1H3XNK9</accession>
<gene>
    <name evidence="2" type="ORF">SAMN05192529_10624</name>
</gene>
<name>A0A1H3XNK9_9BACT</name>
<sequence>MACAFGAVGVKAQSVLEIKISAKVYDQNQNPIANALIQSQERADVHTLTDSNGAFSLMAEPGENIFVSAPGFTSLYLPASKQLNIIKLNPTSLDTIDVQAPFSTSRKEDLFGDVTVVNQQEIMAKNYTTYSLDGLVAYVPGYNGNSIWGMGSYLLLVDGVPRDANNVLPTEIDQIAVLKGVEAVALYGSKGAKGVINITTKRGQAFNKKLIVRADMGTYVPVSYPKYLGSAEYMSLYNEARSNDSLPALYDEATIYHYASNENEYRYPNVDYYSDSYLKRAYNRYDATAEISGGNDRARYYTNMGFYTEGSLLDFGMAKENRNSRFNLRGNVDIKINRFINGRIDATATFYDGRGVNADYWSAAATVRPNRFTPLVPIDMIESNDEASLLLVQNSDHVIDGKYLLGGTQLDQTNTMATIYAGGYNKYISRQFQFSSGIDADLKDILPGLKFKSNFAVDYATAYSLSYNYDYATYEPIWNNYAGQDLISSLNKYGNDATSGTQNVSNSWYRQTIAFYGLFSYDQTFGTKNNVSSELIANGYQQSESEVYHRVSNANLGLHAGYNYDHKYYIDFKGAYIHSAKLPENHREALSPTLSIAWRISKEPFMHNKTGVVNDLKITASAGILNTDIDISDYYMYQGYYTVAGSWYGWKDGTGFQATESRRGNNPNMSFPRRKEINIGFEGLFFNSSLQLSSHFFRNTIDGNIIQASSLFPSYFTSYWPVSSFIPYINYDRDQRTGVDFGLDWHKLIGKLDVDFGLNGTYYTTKATRRAEVYEDAYQYRQGKSLDGIWGLQNLGFFESQEDIDNSPTQSFGEVHPGDIKYKDQNGDGVINSQDEVFLGKGGWFGAPFTIGMNLTVKYKKLTLFMYGTGSYGAYGVKNNSYYWVYGDGKYSEVVRNRWTEETKATATYPRLTTNSSDNNFRTSDFWMYKANRFDLSKVQLSYDMTGLLKSKGFINTLGVYVSGANLLTISKHKDIMQLNIGSAPQTRFYNIGVKANF</sequence>